<evidence type="ECO:0000313" key="8">
    <source>
        <dbReference type="Proteomes" id="UP000807025"/>
    </source>
</evidence>
<comment type="similarity">
    <text evidence="1">Belongs to the helicase family. RecQ subfamily.</text>
</comment>
<feature type="domain" description="DEAD/DEAH-box helicase" evidence="6">
    <location>
        <begin position="65"/>
        <end position="172"/>
    </location>
</feature>
<dbReference type="PANTHER" id="PTHR13710">
    <property type="entry name" value="DNA HELICASE RECQ FAMILY MEMBER"/>
    <property type="match status" value="1"/>
</dbReference>
<protein>
    <recommendedName>
        <fullName evidence="5">DNA 3'-5' helicase</fullName>
        <ecNumber evidence="5">5.6.2.4</ecNumber>
    </recommendedName>
</protein>
<dbReference type="Proteomes" id="UP000807025">
    <property type="component" value="Unassembled WGS sequence"/>
</dbReference>
<keyword evidence="3" id="KW-0413">Isomerase</keyword>
<accession>A0A9P6A6Y3</accession>
<dbReference type="PANTHER" id="PTHR13710:SF105">
    <property type="entry name" value="ATP-DEPENDENT DNA HELICASE Q1"/>
    <property type="match status" value="1"/>
</dbReference>
<dbReference type="AlphaFoldDB" id="A0A9P6A6Y3"/>
<dbReference type="GO" id="GO:0005737">
    <property type="term" value="C:cytoplasm"/>
    <property type="evidence" value="ECO:0007669"/>
    <property type="project" value="TreeGrafter"/>
</dbReference>
<dbReference type="GO" id="GO:0043138">
    <property type="term" value="F:3'-5' DNA helicase activity"/>
    <property type="evidence" value="ECO:0007669"/>
    <property type="project" value="UniProtKB-EC"/>
</dbReference>
<dbReference type="EC" id="5.6.2.4" evidence="5"/>
<dbReference type="GO" id="GO:0005694">
    <property type="term" value="C:chromosome"/>
    <property type="evidence" value="ECO:0007669"/>
    <property type="project" value="TreeGrafter"/>
</dbReference>
<dbReference type="GO" id="GO:0005524">
    <property type="term" value="F:ATP binding"/>
    <property type="evidence" value="ECO:0007669"/>
    <property type="project" value="InterPro"/>
</dbReference>
<dbReference type="InterPro" id="IPR011545">
    <property type="entry name" value="DEAD/DEAH_box_helicase_dom"/>
</dbReference>
<evidence type="ECO:0000313" key="7">
    <source>
        <dbReference type="EMBL" id="KAF9501275.1"/>
    </source>
</evidence>
<dbReference type="OrthoDB" id="10261556at2759"/>
<evidence type="ECO:0000256" key="1">
    <source>
        <dbReference type="ARBA" id="ARBA00005446"/>
    </source>
</evidence>
<reference evidence="7" key="1">
    <citation type="submission" date="2020-11" db="EMBL/GenBank/DDBJ databases">
        <authorList>
            <consortium name="DOE Joint Genome Institute"/>
            <person name="Ahrendt S."/>
            <person name="Riley R."/>
            <person name="Andreopoulos W."/>
            <person name="Labutti K."/>
            <person name="Pangilinan J."/>
            <person name="Ruiz-Duenas F.J."/>
            <person name="Barrasa J.M."/>
            <person name="Sanchez-Garcia M."/>
            <person name="Camarero S."/>
            <person name="Miyauchi S."/>
            <person name="Serrano A."/>
            <person name="Linde D."/>
            <person name="Babiker R."/>
            <person name="Drula E."/>
            <person name="Ayuso-Fernandez I."/>
            <person name="Pacheco R."/>
            <person name="Padilla G."/>
            <person name="Ferreira P."/>
            <person name="Barriuso J."/>
            <person name="Kellner H."/>
            <person name="Castanera R."/>
            <person name="Alfaro M."/>
            <person name="Ramirez L."/>
            <person name="Pisabarro A.G."/>
            <person name="Kuo A."/>
            <person name="Tritt A."/>
            <person name="Lipzen A."/>
            <person name="He G."/>
            <person name="Yan M."/>
            <person name="Ng V."/>
            <person name="Cullen D."/>
            <person name="Martin F."/>
            <person name="Rosso M.-N."/>
            <person name="Henrissat B."/>
            <person name="Hibbett D."/>
            <person name="Martinez A.T."/>
            <person name="Grigoriev I.V."/>
        </authorList>
    </citation>
    <scope>NUCLEOTIDE SEQUENCE</scope>
    <source>
        <strain evidence="7">ATCC 90797</strain>
    </source>
</reference>
<organism evidence="7 8">
    <name type="scientific">Pleurotus eryngii</name>
    <name type="common">Boletus of the steppes</name>
    <dbReference type="NCBI Taxonomy" id="5323"/>
    <lineage>
        <taxon>Eukaryota</taxon>
        <taxon>Fungi</taxon>
        <taxon>Dikarya</taxon>
        <taxon>Basidiomycota</taxon>
        <taxon>Agaricomycotina</taxon>
        <taxon>Agaricomycetes</taxon>
        <taxon>Agaricomycetidae</taxon>
        <taxon>Agaricales</taxon>
        <taxon>Pleurotineae</taxon>
        <taxon>Pleurotaceae</taxon>
        <taxon>Pleurotus</taxon>
    </lineage>
</organism>
<dbReference type="InterPro" id="IPR027417">
    <property type="entry name" value="P-loop_NTPase"/>
</dbReference>
<proteinExistence type="inferred from homology"/>
<dbReference type="Pfam" id="PF00270">
    <property type="entry name" value="DEAD"/>
    <property type="match status" value="1"/>
</dbReference>
<comment type="catalytic activity">
    <reaction evidence="4">
        <text>Couples ATP hydrolysis with the unwinding of duplex DNA by translocating in the 3'-5' direction.</text>
        <dbReference type="EC" id="5.6.2.4"/>
    </reaction>
</comment>
<dbReference type="SUPFAM" id="SSF52540">
    <property type="entry name" value="P-loop containing nucleoside triphosphate hydrolases"/>
    <property type="match status" value="1"/>
</dbReference>
<comment type="caution">
    <text evidence="7">The sequence shown here is derived from an EMBL/GenBank/DDBJ whole genome shotgun (WGS) entry which is preliminary data.</text>
</comment>
<evidence type="ECO:0000256" key="4">
    <source>
        <dbReference type="ARBA" id="ARBA00034617"/>
    </source>
</evidence>
<name>A0A9P6A6Y3_PLEER</name>
<keyword evidence="2" id="KW-0238">DNA-binding</keyword>
<evidence type="ECO:0000259" key="6">
    <source>
        <dbReference type="Pfam" id="PF00270"/>
    </source>
</evidence>
<gene>
    <name evidence="7" type="ORF">BDN71DRAFT_1556789</name>
</gene>
<evidence type="ECO:0000256" key="2">
    <source>
        <dbReference type="ARBA" id="ARBA00023125"/>
    </source>
</evidence>
<dbReference type="EMBL" id="MU154524">
    <property type="protein sequence ID" value="KAF9501275.1"/>
    <property type="molecule type" value="Genomic_DNA"/>
</dbReference>
<dbReference type="GO" id="GO:0003677">
    <property type="term" value="F:DNA binding"/>
    <property type="evidence" value="ECO:0007669"/>
    <property type="project" value="UniProtKB-KW"/>
</dbReference>
<evidence type="ECO:0000256" key="3">
    <source>
        <dbReference type="ARBA" id="ARBA00023235"/>
    </source>
</evidence>
<evidence type="ECO:0000256" key="5">
    <source>
        <dbReference type="ARBA" id="ARBA00034808"/>
    </source>
</evidence>
<keyword evidence="8" id="KW-1185">Reference proteome</keyword>
<dbReference type="GO" id="GO:0009378">
    <property type="term" value="F:four-way junction helicase activity"/>
    <property type="evidence" value="ECO:0007669"/>
    <property type="project" value="TreeGrafter"/>
</dbReference>
<dbReference type="GO" id="GO:0000724">
    <property type="term" value="P:double-strand break repair via homologous recombination"/>
    <property type="evidence" value="ECO:0007669"/>
    <property type="project" value="TreeGrafter"/>
</dbReference>
<sequence>MSVFGTSGPGLVVYWCHVLKQQIEHHLRIQSVMLRVKINWSSTGNNLVAKTIYCDCKDVVACKQNMAQLSQVGIQAVAISSENNSLALWKEVKDQHYNVLIMNPKILMGNKHVVSLLANTKFVSSILQVVFDEGHCISEWGKFRKGYTQLDILCSTIWSAENIPFYVASATLLTLVLHEISQNIYVGHLQ</sequence>
<dbReference type="Gene3D" id="3.40.50.300">
    <property type="entry name" value="P-loop containing nucleotide triphosphate hydrolases"/>
    <property type="match status" value="1"/>
</dbReference>